<feature type="region of interest" description="Disordered" evidence="1">
    <location>
        <begin position="59"/>
        <end position="108"/>
    </location>
</feature>
<keyword evidence="4" id="KW-1185">Reference proteome</keyword>
<dbReference type="AlphaFoldDB" id="A0A238FJI4"/>
<keyword evidence="2" id="KW-1133">Transmembrane helix</keyword>
<reference evidence="4" key="1">
    <citation type="submission" date="2016-09" db="EMBL/GenBank/DDBJ databases">
        <authorList>
            <person name="Jeantristanb JTB J.-T."/>
            <person name="Ricardo R."/>
        </authorList>
    </citation>
    <scope>NUCLEOTIDE SEQUENCE [LARGE SCALE GENOMIC DNA]</scope>
</reference>
<keyword evidence="2" id="KW-0472">Membrane</keyword>
<evidence type="ECO:0000256" key="2">
    <source>
        <dbReference type="SAM" id="Phobius"/>
    </source>
</evidence>
<sequence>MPNSAPLRVQVPRSATHDAPSTFGPAFGIISTYSHRVQTSSCARSTSLETIVSCASAAAPSHTNIRDSSRPSLFSTDGEPNCYSTEDGEPTELTPGSSTSTTTPSTAGDESLHIYYAQVIRLSRARPYARRVVSVPVSEPTPSIITDQAAPLDLSTIGPSDIAEDSSVSRAPSANSSLSSLGVNRESSDLSSIHTFATKGHRACLEPHQLQVQMIRHPIRRPGIPDFEPPTLESDPTIELCRPACIGAARGRPKIDAFGLLGLQDLPHTLSPTLPGSNKDKPRPSSRPYHVSDDQGGGVTLTEGEMTEKSDRSSPSRRSRAELVARRRSSMHLKIHPWDSIEESANSVKHREVMSFRVSRFWKIMFTASGIVFGLFVIGDLVLINVVLFSGKRLALA</sequence>
<proteinExistence type="predicted"/>
<evidence type="ECO:0000313" key="4">
    <source>
        <dbReference type="Proteomes" id="UP000198372"/>
    </source>
</evidence>
<feature type="region of interest" description="Disordered" evidence="1">
    <location>
        <begin position="1"/>
        <end position="21"/>
    </location>
</feature>
<name>A0A238FJI4_9BASI</name>
<protein>
    <submittedName>
        <fullName evidence="3">BQ2448_4738 protein</fullName>
    </submittedName>
</protein>
<evidence type="ECO:0000313" key="3">
    <source>
        <dbReference type="EMBL" id="SCV72044.1"/>
    </source>
</evidence>
<feature type="transmembrane region" description="Helical" evidence="2">
    <location>
        <begin position="364"/>
        <end position="389"/>
    </location>
</feature>
<gene>
    <name evidence="3" type="ORF">BQ2448_4738</name>
</gene>
<dbReference type="OrthoDB" id="2536512at2759"/>
<feature type="compositionally biased region" description="Low complexity" evidence="1">
    <location>
        <begin position="91"/>
        <end position="106"/>
    </location>
</feature>
<keyword evidence="2" id="KW-0812">Transmembrane</keyword>
<feature type="region of interest" description="Disordered" evidence="1">
    <location>
        <begin position="268"/>
        <end position="321"/>
    </location>
</feature>
<accession>A0A238FJI4</accession>
<feature type="compositionally biased region" description="Basic and acidic residues" evidence="1">
    <location>
        <begin position="306"/>
        <end position="321"/>
    </location>
</feature>
<organism evidence="3 4">
    <name type="scientific">Microbotryum intermedium</name>
    <dbReference type="NCBI Taxonomy" id="269621"/>
    <lineage>
        <taxon>Eukaryota</taxon>
        <taxon>Fungi</taxon>
        <taxon>Dikarya</taxon>
        <taxon>Basidiomycota</taxon>
        <taxon>Pucciniomycotina</taxon>
        <taxon>Microbotryomycetes</taxon>
        <taxon>Microbotryales</taxon>
        <taxon>Microbotryaceae</taxon>
        <taxon>Microbotryum</taxon>
    </lineage>
</organism>
<evidence type="ECO:0000256" key="1">
    <source>
        <dbReference type="SAM" id="MobiDB-lite"/>
    </source>
</evidence>
<dbReference type="EMBL" id="FMSP01000008">
    <property type="protein sequence ID" value="SCV72044.1"/>
    <property type="molecule type" value="Genomic_DNA"/>
</dbReference>
<dbReference type="Proteomes" id="UP000198372">
    <property type="component" value="Unassembled WGS sequence"/>
</dbReference>
<feature type="region of interest" description="Disordered" evidence="1">
    <location>
        <begin position="133"/>
        <end position="184"/>
    </location>
</feature>
<feature type="compositionally biased region" description="Low complexity" evidence="1">
    <location>
        <begin position="166"/>
        <end position="184"/>
    </location>
</feature>
<feature type="compositionally biased region" description="Low complexity" evidence="1">
    <location>
        <begin position="133"/>
        <end position="143"/>
    </location>
</feature>